<organism evidence="2 3">
    <name type="scientific">Paraburkholderia tagetis</name>
    <dbReference type="NCBI Taxonomy" id="2913261"/>
    <lineage>
        <taxon>Bacteria</taxon>
        <taxon>Pseudomonadati</taxon>
        <taxon>Pseudomonadota</taxon>
        <taxon>Betaproteobacteria</taxon>
        <taxon>Burkholderiales</taxon>
        <taxon>Burkholderiaceae</taxon>
        <taxon>Paraburkholderia</taxon>
    </lineage>
</organism>
<comment type="caution">
    <text evidence="2">The sequence shown here is derived from an EMBL/GenBank/DDBJ whole genome shotgun (WGS) entry which is preliminary data.</text>
</comment>
<proteinExistence type="predicted"/>
<dbReference type="InterPro" id="IPR051200">
    <property type="entry name" value="Host-pathogen_enzymatic-act"/>
</dbReference>
<evidence type="ECO:0000313" key="3">
    <source>
        <dbReference type="Proteomes" id="UP001139308"/>
    </source>
</evidence>
<dbReference type="InterPro" id="IPR011044">
    <property type="entry name" value="Quino_amine_DH_bsu"/>
</dbReference>
<gene>
    <name evidence="2" type="ORF">L5014_11950</name>
</gene>
<evidence type="ECO:0000313" key="2">
    <source>
        <dbReference type="EMBL" id="MCG5074067.1"/>
    </source>
</evidence>
<dbReference type="Gene3D" id="2.130.10.10">
    <property type="entry name" value="YVTN repeat-like/Quinoprotein amine dehydrogenase"/>
    <property type="match status" value="2"/>
</dbReference>
<protein>
    <recommendedName>
        <fullName evidence="4">DNA-binding beta-propeller fold protein YncE</fullName>
    </recommendedName>
</protein>
<sequence length="329" mass="35328">MMQLRSKAISLAIAGMVGSLTLVSANADTQYKLVKTIDLPGTQGGHGDWTTFDPLTHTVWISQSPDHNVVVIDAQSLDIKHVIPDIKDGNGIALTTQYAFLSDNGNDQTVVIDKKSFKKVATLKPQGKGPNGAVFDPATNTVLTTTDSNDATFFSAAAPFKTVAHFRLSPDPAKDGPDVGLYVGSKRKIFQPVDNLVDVIDPVAHKVVATWDAGIHGSAKPMVYDSRTNHFLLGSTDKKVVILDGETGNVVASIPVKDKVDQTTIDEGARRAFVGDKSGVVEVIDLDSNKVVAEIPSEKNTHTLTIDPGTHRLFVYRNESNKVDVFALA</sequence>
<dbReference type="PANTHER" id="PTHR47197">
    <property type="entry name" value="PROTEIN NIRF"/>
    <property type="match status" value="1"/>
</dbReference>
<evidence type="ECO:0000256" key="1">
    <source>
        <dbReference type="SAM" id="SignalP"/>
    </source>
</evidence>
<dbReference type="RefSeq" id="WP_238463830.1">
    <property type="nucleotide sequence ID" value="NZ_JAKLJA010000007.1"/>
</dbReference>
<keyword evidence="1" id="KW-0732">Signal</keyword>
<dbReference type="PANTHER" id="PTHR47197:SF3">
    <property type="entry name" value="DIHYDRO-HEME D1 DEHYDROGENASE"/>
    <property type="match status" value="1"/>
</dbReference>
<dbReference type="SUPFAM" id="SSF50969">
    <property type="entry name" value="YVTN repeat-like/Quinoprotein amine dehydrogenase"/>
    <property type="match status" value="1"/>
</dbReference>
<name>A0A9X1RQK2_9BURK</name>
<feature type="chain" id="PRO_5040816308" description="DNA-binding beta-propeller fold protein YncE" evidence="1">
    <location>
        <begin position="28"/>
        <end position="329"/>
    </location>
</feature>
<feature type="signal peptide" evidence="1">
    <location>
        <begin position="1"/>
        <end position="27"/>
    </location>
</feature>
<dbReference type="EMBL" id="JAKLJA010000007">
    <property type="protein sequence ID" value="MCG5074067.1"/>
    <property type="molecule type" value="Genomic_DNA"/>
</dbReference>
<dbReference type="AlphaFoldDB" id="A0A9X1RQK2"/>
<keyword evidence="3" id="KW-1185">Reference proteome</keyword>
<dbReference type="InterPro" id="IPR015943">
    <property type="entry name" value="WD40/YVTN_repeat-like_dom_sf"/>
</dbReference>
<evidence type="ECO:0008006" key="4">
    <source>
        <dbReference type="Google" id="ProtNLM"/>
    </source>
</evidence>
<accession>A0A9X1RQK2</accession>
<dbReference type="Proteomes" id="UP001139308">
    <property type="component" value="Unassembled WGS sequence"/>
</dbReference>
<reference evidence="2" key="1">
    <citation type="submission" date="2022-01" db="EMBL/GenBank/DDBJ databases">
        <title>Genome sequence and assembly of Parabukholderia sp. RG36.</title>
        <authorList>
            <person name="Chhetri G."/>
        </authorList>
    </citation>
    <scope>NUCLEOTIDE SEQUENCE</scope>
    <source>
        <strain evidence="2">RG36</strain>
    </source>
</reference>